<organism evidence="2">
    <name type="scientific">Klebsiella pneumoniae subsp. pneumoniae</name>
    <dbReference type="NCBI Taxonomy" id="72407"/>
    <lineage>
        <taxon>Bacteria</taxon>
        <taxon>Pseudomonadati</taxon>
        <taxon>Pseudomonadota</taxon>
        <taxon>Gammaproteobacteria</taxon>
        <taxon>Enterobacterales</taxon>
        <taxon>Enterobacteriaceae</taxon>
        <taxon>Klebsiella/Raoultella group</taxon>
        <taxon>Klebsiella</taxon>
        <taxon>Klebsiella pneumoniae complex</taxon>
    </lineage>
</organism>
<reference evidence="2" key="1">
    <citation type="journal article" date="2017" name="Front. Microbiol.">
        <title>A novel IncA/C1 group conjugative plasmid, encoding VIM-1 metallo-beta-lactamase, mediates the acquisition of carbapenem resistance in ST104 Klebsiella pneumoniae isolates from neonates in the intensive care unit of Monaldi Hospital in Naples.</title>
        <authorList>
            <person name="Esposito E.P."/>
            <person name="Gaiarsa S."/>
            <person name="Del Franco M."/>
            <person name="Crivaro V."/>
            <person name="Bernardo M."/>
            <person name="Cuccurullo S."/>
            <person name="Pennino F."/>
            <person name="Triassi M."/>
            <person name="Marone P."/>
            <person name="Sassera D."/>
            <person name="Zarrilli R."/>
        </authorList>
    </citation>
    <scope>NUCLEOTIDE SEQUENCE</scope>
    <source>
        <strain evidence="2">KP4898</strain>
        <plasmid evidence="2">pIncAC-KP4898</plasmid>
    </source>
</reference>
<dbReference type="AlphaFoldDB" id="A0A221KL55"/>
<name>A0A221KL55_KLEPN</name>
<evidence type="ECO:0000256" key="1">
    <source>
        <dbReference type="SAM" id="SignalP"/>
    </source>
</evidence>
<evidence type="ECO:0008006" key="3">
    <source>
        <dbReference type="Google" id="ProtNLM"/>
    </source>
</evidence>
<dbReference type="EMBL" id="KY882285">
    <property type="protein sequence ID" value="ASM79802.1"/>
    <property type="molecule type" value="Genomic_DNA"/>
</dbReference>
<geneLocation type="plasmid" evidence="2">
    <name>pIncAC-KP4898</name>
</geneLocation>
<sequence length="138" mass="14988">MAIQTMFGSILLASILTTSAITQNTSSGISSGLMATSASYLAQNIMPLTLGLKSIHSYQTTEAVEMAKALGSLKDLPEYIYVITDVNARMADMCNRVWEPQSLALTPFIVEMAELRKANEKSAYEKALSDLDCSLLEN</sequence>
<feature type="chain" id="PRO_5012465713" description="Conjugal transfer protein" evidence="1">
    <location>
        <begin position="21"/>
        <end position="138"/>
    </location>
</feature>
<keyword evidence="2" id="KW-0614">Plasmid</keyword>
<keyword evidence="1" id="KW-0732">Signal</keyword>
<feature type="signal peptide" evidence="1">
    <location>
        <begin position="1"/>
        <end position="20"/>
    </location>
</feature>
<proteinExistence type="predicted"/>
<protein>
    <recommendedName>
        <fullName evidence="3">Conjugal transfer protein</fullName>
    </recommendedName>
</protein>
<reference evidence="2" key="2">
    <citation type="submission" date="2017-04" db="EMBL/GenBank/DDBJ databases">
        <authorList>
            <person name="Afonso C.L."/>
            <person name="Miller P.J."/>
            <person name="Scott M.A."/>
            <person name="Spackman E."/>
            <person name="Goraichik I."/>
            <person name="Dimitrov K.M."/>
            <person name="Suarez D.L."/>
            <person name="Swayne D.E."/>
        </authorList>
    </citation>
    <scope>NUCLEOTIDE SEQUENCE</scope>
    <source>
        <strain evidence="2">KP4898</strain>
        <plasmid evidence="2">pIncAC-KP4898</plasmid>
    </source>
</reference>
<accession>A0A221KL55</accession>
<evidence type="ECO:0000313" key="2">
    <source>
        <dbReference type="EMBL" id="ASM79802.1"/>
    </source>
</evidence>